<organism evidence="2 3">
    <name type="scientific">Neolewinella agarilytica</name>
    <dbReference type="NCBI Taxonomy" id="478744"/>
    <lineage>
        <taxon>Bacteria</taxon>
        <taxon>Pseudomonadati</taxon>
        <taxon>Bacteroidota</taxon>
        <taxon>Saprospiria</taxon>
        <taxon>Saprospirales</taxon>
        <taxon>Lewinellaceae</taxon>
        <taxon>Neolewinella</taxon>
    </lineage>
</organism>
<evidence type="ECO:0000313" key="2">
    <source>
        <dbReference type="EMBL" id="SER28068.1"/>
    </source>
</evidence>
<protein>
    <submittedName>
        <fullName evidence="2">Lactoylglutathione lyase</fullName>
    </submittedName>
</protein>
<dbReference type="Proteomes" id="UP000199021">
    <property type="component" value="Unassembled WGS sequence"/>
</dbReference>
<dbReference type="InterPro" id="IPR029068">
    <property type="entry name" value="Glyas_Bleomycin-R_OHBP_Dase"/>
</dbReference>
<feature type="domain" description="VOC" evidence="1">
    <location>
        <begin position="3"/>
        <end position="129"/>
    </location>
</feature>
<dbReference type="PANTHER" id="PTHR36113:SF1">
    <property type="entry name" value="GLYOXALASE_BLEOMYCIN RESISTANCE PROTEIN_DIOXYGENASE"/>
    <property type="match status" value="1"/>
</dbReference>
<dbReference type="InterPro" id="IPR004360">
    <property type="entry name" value="Glyas_Fos-R_dOase_dom"/>
</dbReference>
<proteinExistence type="predicted"/>
<dbReference type="Pfam" id="PF00903">
    <property type="entry name" value="Glyoxalase"/>
    <property type="match status" value="1"/>
</dbReference>
<name>A0A1H9MWM5_9BACT</name>
<dbReference type="FunCoup" id="A0A1H9MWM5">
    <property type="interactions" value="24"/>
</dbReference>
<reference evidence="3" key="1">
    <citation type="submission" date="2016-10" db="EMBL/GenBank/DDBJ databases">
        <authorList>
            <person name="Varghese N."/>
            <person name="Submissions S."/>
        </authorList>
    </citation>
    <scope>NUCLEOTIDE SEQUENCE [LARGE SCALE GENOMIC DNA]</scope>
    <source>
        <strain evidence="3">DSM 24740</strain>
    </source>
</reference>
<dbReference type="PROSITE" id="PS51819">
    <property type="entry name" value="VOC"/>
    <property type="match status" value="1"/>
</dbReference>
<evidence type="ECO:0000313" key="3">
    <source>
        <dbReference type="Proteomes" id="UP000199021"/>
    </source>
</evidence>
<dbReference type="PANTHER" id="PTHR36113">
    <property type="entry name" value="LYASE, PUTATIVE-RELATED-RELATED"/>
    <property type="match status" value="1"/>
</dbReference>
<evidence type="ECO:0000259" key="1">
    <source>
        <dbReference type="PROSITE" id="PS51819"/>
    </source>
</evidence>
<dbReference type="SUPFAM" id="SSF54593">
    <property type="entry name" value="Glyoxalase/Bleomycin resistance protein/Dihydroxybiphenyl dioxygenase"/>
    <property type="match status" value="1"/>
</dbReference>
<dbReference type="GO" id="GO:0016829">
    <property type="term" value="F:lyase activity"/>
    <property type="evidence" value="ECO:0007669"/>
    <property type="project" value="UniProtKB-KW"/>
</dbReference>
<dbReference type="STRING" id="478744.SAMN05444359_13214"/>
<dbReference type="InterPro" id="IPR037523">
    <property type="entry name" value="VOC_core"/>
</dbReference>
<gene>
    <name evidence="2" type="ORF">SAMN05444359_13214</name>
</gene>
<keyword evidence="2" id="KW-0456">Lyase</keyword>
<accession>A0A1H9MWM5</accession>
<dbReference type="InParanoid" id="A0A1H9MWM5"/>
<sequence>MIKIEHLALWVNDLEGMRAFYQQWFSATANAMYHNEKKQFRSYFITFGEGARLELMQRPDVEDTIAPGAEFRGLTHFAIQLGSEAAVDEMTGRMQAAGLSVVGPPRRTGDGYYESVVLDPEGNRLELMA</sequence>
<keyword evidence="3" id="KW-1185">Reference proteome</keyword>
<dbReference type="InterPro" id="IPR051332">
    <property type="entry name" value="Fosfomycin_Res_Enzymes"/>
</dbReference>
<dbReference type="EMBL" id="FOFB01000032">
    <property type="protein sequence ID" value="SER28068.1"/>
    <property type="molecule type" value="Genomic_DNA"/>
</dbReference>
<dbReference type="Gene3D" id="3.10.180.10">
    <property type="entry name" value="2,3-Dihydroxybiphenyl 1,2-Dioxygenase, domain 1"/>
    <property type="match status" value="1"/>
</dbReference>
<dbReference type="AlphaFoldDB" id="A0A1H9MWM5"/>